<dbReference type="EMBL" id="JAMFMB010000012">
    <property type="protein sequence ID" value="MCL6284043.1"/>
    <property type="molecule type" value="Genomic_DNA"/>
</dbReference>
<dbReference type="PROSITE" id="PS50005">
    <property type="entry name" value="TPR"/>
    <property type="match status" value="1"/>
</dbReference>
<evidence type="ECO:0000313" key="6">
    <source>
        <dbReference type="Proteomes" id="UP001203880"/>
    </source>
</evidence>
<keyword evidence="4" id="KW-0732">Signal</keyword>
<protein>
    <submittedName>
        <fullName evidence="5">Tetratricopeptide repeat protein</fullName>
    </submittedName>
</protein>
<dbReference type="Proteomes" id="UP001203880">
    <property type="component" value="Unassembled WGS sequence"/>
</dbReference>
<accession>A0ABT0Q2L0</accession>
<evidence type="ECO:0000256" key="3">
    <source>
        <dbReference type="PROSITE-ProRule" id="PRU00339"/>
    </source>
</evidence>
<sequence length="188" mass="20873">MRHLAACLLCTLTVTSIATAETCPMAPDHSARLDALILEVQRAPTEAEARLISNQMWEFWSDAPNEQSQAILDRGMTRRSAWDLRGALEDFNRLVVYCPDYAEGYNQRAFVNFLRHDFAEALVDLDRALALSPRHVAAMSGKALSLMALGRTDEASLVLDQALKLNPWLPERNLAAPGGPLERKGQDI</sequence>
<evidence type="ECO:0000256" key="4">
    <source>
        <dbReference type="SAM" id="SignalP"/>
    </source>
</evidence>
<dbReference type="Gene3D" id="1.25.40.10">
    <property type="entry name" value="Tetratricopeptide repeat domain"/>
    <property type="match status" value="1"/>
</dbReference>
<reference evidence="5" key="1">
    <citation type="submission" date="2022-05" db="EMBL/GenBank/DDBJ databases">
        <authorList>
            <person name="Park J.-S."/>
        </authorList>
    </citation>
    <scope>NUCLEOTIDE SEQUENCE</scope>
    <source>
        <strain evidence="5">2012CJ41-6</strain>
    </source>
</reference>
<organism evidence="5 6">
    <name type="scientific">Ruegeria spongiae</name>
    <dbReference type="NCBI Taxonomy" id="2942209"/>
    <lineage>
        <taxon>Bacteria</taxon>
        <taxon>Pseudomonadati</taxon>
        <taxon>Pseudomonadota</taxon>
        <taxon>Alphaproteobacteria</taxon>
        <taxon>Rhodobacterales</taxon>
        <taxon>Roseobacteraceae</taxon>
        <taxon>Ruegeria</taxon>
    </lineage>
</organism>
<dbReference type="InterPro" id="IPR011990">
    <property type="entry name" value="TPR-like_helical_dom_sf"/>
</dbReference>
<evidence type="ECO:0000256" key="2">
    <source>
        <dbReference type="ARBA" id="ARBA00022803"/>
    </source>
</evidence>
<dbReference type="SMART" id="SM00028">
    <property type="entry name" value="TPR"/>
    <property type="match status" value="3"/>
</dbReference>
<feature type="signal peptide" evidence="4">
    <location>
        <begin position="1"/>
        <end position="20"/>
    </location>
</feature>
<name>A0ABT0Q2L0_9RHOB</name>
<dbReference type="PANTHER" id="PTHR44858">
    <property type="entry name" value="TETRATRICOPEPTIDE REPEAT PROTEIN 6"/>
    <property type="match status" value="1"/>
</dbReference>
<dbReference type="Pfam" id="PF14559">
    <property type="entry name" value="TPR_19"/>
    <property type="match status" value="1"/>
</dbReference>
<comment type="caution">
    <text evidence="5">The sequence shown here is derived from an EMBL/GenBank/DDBJ whole genome shotgun (WGS) entry which is preliminary data.</text>
</comment>
<keyword evidence="2 3" id="KW-0802">TPR repeat</keyword>
<keyword evidence="6" id="KW-1185">Reference proteome</keyword>
<dbReference type="SUPFAM" id="SSF48452">
    <property type="entry name" value="TPR-like"/>
    <property type="match status" value="1"/>
</dbReference>
<keyword evidence="1" id="KW-0677">Repeat</keyword>
<proteinExistence type="predicted"/>
<feature type="chain" id="PRO_5045720167" evidence="4">
    <location>
        <begin position="21"/>
        <end position="188"/>
    </location>
</feature>
<evidence type="ECO:0000313" key="5">
    <source>
        <dbReference type="EMBL" id="MCL6284043.1"/>
    </source>
</evidence>
<dbReference type="PANTHER" id="PTHR44858:SF1">
    <property type="entry name" value="UDP-N-ACETYLGLUCOSAMINE--PEPTIDE N-ACETYLGLUCOSAMINYLTRANSFERASE SPINDLY-RELATED"/>
    <property type="match status" value="1"/>
</dbReference>
<dbReference type="InterPro" id="IPR050498">
    <property type="entry name" value="Ycf3"/>
</dbReference>
<gene>
    <name evidence="5" type="ORF">M3P21_10925</name>
</gene>
<dbReference type="InterPro" id="IPR019734">
    <property type="entry name" value="TPR_rpt"/>
</dbReference>
<feature type="repeat" description="TPR" evidence="3">
    <location>
        <begin position="102"/>
        <end position="135"/>
    </location>
</feature>
<dbReference type="RefSeq" id="WP_249710007.1">
    <property type="nucleotide sequence ID" value="NZ_JAMFMB010000012.1"/>
</dbReference>
<evidence type="ECO:0000256" key="1">
    <source>
        <dbReference type="ARBA" id="ARBA00022737"/>
    </source>
</evidence>